<dbReference type="EMBL" id="LT607413">
    <property type="protein sequence ID" value="SCF24865.1"/>
    <property type="molecule type" value="Genomic_DNA"/>
</dbReference>
<sequence length="80" mass="9015">MRGLIRISGWLFSAFWEPGSVKKCAAGLQAVPNLYGEKGTGTHTSGRHIDYVYFWKRVPEHQVMWMTDYSIVGAPRSARG</sequence>
<protein>
    <submittedName>
        <fullName evidence="1">Uncharacterized protein</fullName>
    </submittedName>
</protein>
<keyword evidence="2" id="KW-1185">Reference proteome</keyword>
<proteinExistence type="predicted"/>
<name>A0A1C4YVU8_MICEC</name>
<dbReference type="InParanoid" id="A0A1C4YVU8"/>
<dbReference type="Proteomes" id="UP000198253">
    <property type="component" value="Chromosome I"/>
</dbReference>
<evidence type="ECO:0000313" key="1">
    <source>
        <dbReference type="EMBL" id="SCF24865.1"/>
    </source>
</evidence>
<gene>
    <name evidence="1" type="ORF">GA0070618_4455</name>
</gene>
<dbReference type="AlphaFoldDB" id="A0A1C4YVU8"/>
<evidence type="ECO:0000313" key="2">
    <source>
        <dbReference type="Proteomes" id="UP000198253"/>
    </source>
</evidence>
<organism evidence="1 2">
    <name type="scientific">Micromonospora echinospora</name>
    <name type="common">Micromonospora purpurea</name>
    <dbReference type="NCBI Taxonomy" id="1877"/>
    <lineage>
        <taxon>Bacteria</taxon>
        <taxon>Bacillati</taxon>
        <taxon>Actinomycetota</taxon>
        <taxon>Actinomycetes</taxon>
        <taxon>Micromonosporales</taxon>
        <taxon>Micromonosporaceae</taxon>
        <taxon>Micromonospora</taxon>
    </lineage>
</organism>
<reference evidence="2" key="1">
    <citation type="submission" date="2016-06" db="EMBL/GenBank/DDBJ databases">
        <authorList>
            <person name="Varghese N."/>
            <person name="Submissions Spin"/>
        </authorList>
    </citation>
    <scope>NUCLEOTIDE SEQUENCE [LARGE SCALE GENOMIC DNA]</scope>
    <source>
        <strain evidence="2">DSM 43816</strain>
    </source>
</reference>
<accession>A0A1C4YVU8</accession>